<gene>
    <name evidence="1" type="ORF">VSH64_27815</name>
</gene>
<evidence type="ECO:0008006" key="3">
    <source>
        <dbReference type="Google" id="ProtNLM"/>
    </source>
</evidence>
<organism evidence="1 2">
    <name type="scientific">Amycolatopsis rhabdoformis</name>
    <dbReference type="NCBI Taxonomy" id="1448059"/>
    <lineage>
        <taxon>Bacteria</taxon>
        <taxon>Bacillati</taxon>
        <taxon>Actinomycetota</taxon>
        <taxon>Actinomycetes</taxon>
        <taxon>Pseudonocardiales</taxon>
        <taxon>Pseudonocardiaceae</taxon>
        <taxon>Amycolatopsis</taxon>
    </lineage>
</organism>
<protein>
    <recommendedName>
        <fullName evidence="3">DUF4267 domain-containing protein</fullName>
    </recommendedName>
</protein>
<evidence type="ECO:0000313" key="2">
    <source>
        <dbReference type="Proteomes" id="UP001330812"/>
    </source>
</evidence>
<accession>A0ABZ1HX12</accession>
<evidence type="ECO:0000313" key="1">
    <source>
        <dbReference type="EMBL" id="WSE26685.1"/>
    </source>
</evidence>
<reference evidence="1 2" key="1">
    <citation type="journal article" date="2015" name="Int. J. Syst. Evol. Microbiol.">
        <title>Amycolatopsis rhabdoformis sp. nov., an actinomycete isolated from a tropical forest soil.</title>
        <authorList>
            <person name="Souza W.R."/>
            <person name="Silva R.E."/>
            <person name="Goodfellow M."/>
            <person name="Busarakam K."/>
            <person name="Figueiro F.S."/>
            <person name="Ferreira D."/>
            <person name="Rodrigues-Filho E."/>
            <person name="Moraes L.A.B."/>
            <person name="Zucchi T.D."/>
        </authorList>
    </citation>
    <scope>NUCLEOTIDE SEQUENCE [LARGE SCALE GENOMIC DNA]</scope>
    <source>
        <strain evidence="1 2">NCIMB 14900</strain>
    </source>
</reference>
<dbReference type="EMBL" id="CP142149">
    <property type="protein sequence ID" value="WSE26685.1"/>
    <property type="molecule type" value="Genomic_DNA"/>
</dbReference>
<proteinExistence type="predicted"/>
<dbReference type="Proteomes" id="UP001330812">
    <property type="component" value="Chromosome"/>
</dbReference>
<sequence length="121" mass="11826">MSVLTRVLGAATAVYGLTTIVYPRALAGPCGLTTASGAVPAGTRTLIAAMGARDTAIGLAMAFADEGKPQRLAVAARVASDTADAAAFGLGLPDRAARPKAAAAALGWAALCAASAFVRPG</sequence>
<dbReference type="RefSeq" id="WP_326565669.1">
    <property type="nucleotide sequence ID" value="NZ_CP142149.1"/>
</dbReference>
<keyword evidence="2" id="KW-1185">Reference proteome</keyword>
<name>A0ABZ1HX12_9PSEU</name>